<evidence type="ECO:0000313" key="9">
    <source>
        <dbReference type="Proteomes" id="UP000606870"/>
    </source>
</evidence>
<keyword evidence="9" id="KW-1185">Reference proteome</keyword>
<keyword evidence="5" id="KW-0175">Coiled coil</keyword>
<keyword evidence="2 6" id="KW-0812">Transmembrane</keyword>
<proteinExistence type="predicted"/>
<evidence type="ECO:0000256" key="1">
    <source>
        <dbReference type="ARBA" id="ARBA00022475"/>
    </source>
</evidence>
<reference evidence="8 9" key="1">
    <citation type="submission" date="2020-08" db="EMBL/GenBank/DDBJ databases">
        <authorList>
            <person name="Liu C."/>
            <person name="Sun Q."/>
        </authorList>
    </citation>
    <scope>NUCLEOTIDE SEQUENCE [LARGE SCALE GENOMIC DNA]</scope>
    <source>
        <strain evidence="8 9">NSJ-59</strain>
    </source>
</reference>
<comment type="caution">
    <text evidence="8">The sequence shown here is derived from an EMBL/GenBank/DDBJ whole genome shotgun (WGS) entry which is preliminary data.</text>
</comment>
<evidence type="ECO:0000256" key="3">
    <source>
        <dbReference type="ARBA" id="ARBA00022989"/>
    </source>
</evidence>
<evidence type="ECO:0000256" key="2">
    <source>
        <dbReference type="ARBA" id="ARBA00022692"/>
    </source>
</evidence>
<sequence length="112" mass="12535">MLFIILIGIISFFVAVLAVQNSMAVQLSFFTWTFDSNLIIVVIISVLAGLVIAACWGLKLKTQSAWRTHKLNDQIQKLTKENKALQDEIAALKQQLPDAVPELEDKKEIVQP</sequence>
<dbReference type="Proteomes" id="UP000606870">
    <property type="component" value="Unassembled WGS sequence"/>
</dbReference>
<organism evidence="8 9">
    <name type="scientific">Megasphaera hominis</name>
    <dbReference type="NCBI Taxonomy" id="159836"/>
    <lineage>
        <taxon>Bacteria</taxon>
        <taxon>Bacillati</taxon>
        <taxon>Bacillota</taxon>
        <taxon>Negativicutes</taxon>
        <taxon>Veillonellales</taxon>
        <taxon>Veillonellaceae</taxon>
        <taxon>Megasphaera</taxon>
    </lineage>
</organism>
<keyword evidence="3 6" id="KW-1133">Transmembrane helix</keyword>
<accession>A0ABR6VGY3</accession>
<keyword evidence="1" id="KW-1003">Cell membrane</keyword>
<dbReference type="PANTHER" id="PTHR41335">
    <property type="entry name" value="MEMBRANE PROTEIN-RELATED"/>
    <property type="match status" value="1"/>
</dbReference>
<dbReference type="InterPro" id="IPR010445">
    <property type="entry name" value="LapA_dom"/>
</dbReference>
<gene>
    <name evidence="8" type="ORF">H8J70_04690</name>
</gene>
<feature type="domain" description="Lipopolysaccharide assembly protein A" evidence="7">
    <location>
        <begin position="20"/>
        <end position="89"/>
    </location>
</feature>
<evidence type="ECO:0000259" key="7">
    <source>
        <dbReference type="Pfam" id="PF06305"/>
    </source>
</evidence>
<evidence type="ECO:0000256" key="4">
    <source>
        <dbReference type="ARBA" id="ARBA00023136"/>
    </source>
</evidence>
<evidence type="ECO:0000313" key="8">
    <source>
        <dbReference type="EMBL" id="MBC3536549.1"/>
    </source>
</evidence>
<dbReference type="EMBL" id="JACOGK010000010">
    <property type="protein sequence ID" value="MBC3536549.1"/>
    <property type="molecule type" value="Genomic_DNA"/>
</dbReference>
<name>A0ABR6VGY3_9FIRM</name>
<feature type="transmembrane region" description="Helical" evidence="6">
    <location>
        <begin position="38"/>
        <end position="58"/>
    </location>
</feature>
<feature type="coiled-coil region" evidence="5">
    <location>
        <begin position="68"/>
        <end position="95"/>
    </location>
</feature>
<evidence type="ECO:0000256" key="5">
    <source>
        <dbReference type="SAM" id="Coils"/>
    </source>
</evidence>
<keyword evidence="4 6" id="KW-0472">Membrane</keyword>
<evidence type="ECO:0000256" key="6">
    <source>
        <dbReference type="SAM" id="Phobius"/>
    </source>
</evidence>
<protein>
    <submittedName>
        <fullName evidence="8">LapA family protein</fullName>
    </submittedName>
</protein>
<dbReference type="RefSeq" id="WP_186502706.1">
    <property type="nucleotide sequence ID" value="NZ_JACOGK010000010.1"/>
</dbReference>
<dbReference type="PANTHER" id="PTHR41335:SF1">
    <property type="entry name" value="MEMBRANE PROTEIN"/>
    <property type="match status" value="1"/>
</dbReference>
<dbReference type="Pfam" id="PF06305">
    <property type="entry name" value="LapA_dom"/>
    <property type="match status" value="1"/>
</dbReference>